<dbReference type="Pfam" id="PF00026">
    <property type="entry name" value="Asp"/>
    <property type="match status" value="1"/>
</dbReference>
<sequence>MSSSETAEPYSVPPSQQFDGNDGSWSTFEISVGIPGQDFRVLPSTKSGVTYVIAPEGCNQPTDPTNCANLRGAEIFDSTQNTGFQVARSTQWSAIGQYGVDLEDALNMTAEGLFGYDHVALRPAVDTYSDANVTSIDHQVVAAVADMDYYMGVLPLGQAESSFSSLSEPQKSLIWNLRNTSRIPSLSYAYTAGAKYRLKSVFGSLILGGYDSTRFTPNANDFSFTFSSDPSRLLTVGVDSIMATNTLKGTFSLSSGSHFSVIDSTVAQLWLPTDICTQFEEAFGLTYDANTDLYLVNDTIHANLTALNPVITVKLVNSLQDTSTKYTNIQLPYAAFDLQASYPFYTNATRYFPIRRAANDSQYVLGRTLLQEAYLIVDYERANFTVAQATFPDPLPAANVVTINPPTNGETNRSSSSSLSTGAIAGIAVGIALLLTLLGVAAFFFFFRKRRQSTRKYELAGTEVSDTGSKQRLTGTGNNAAMKAPAPLPPQEMGGTPLTELASPAAMAFPSDHKRAICVNSIPVELHAESAVPYSPASAARWEEVRLPRPYGYNYHEMDGESSGIPTENMSWAPSDDATMINSPRSAGHGTGVSPLTETFRKH</sequence>
<dbReference type="EMBL" id="RZGK01000006">
    <property type="protein sequence ID" value="KAF9698521.1"/>
    <property type="molecule type" value="Genomic_DNA"/>
</dbReference>
<feature type="region of interest" description="Disordered" evidence="2">
    <location>
        <begin position="459"/>
        <end position="489"/>
    </location>
</feature>
<comment type="similarity">
    <text evidence="1">Belongs to the peptidase A1 family.</text>
</comment>
<dbReference type="InterPro" id="IPR001461">
    <property type="entry name" value="Aspartic_peptidase_A1"/>
</dbReference>
<evidence type="ECO:0000313" key="5">
    <source>
        <dbReference type="EMBL" id="KAF9698521.1"/>
    </source>
</evidence>
<dbReference type="Proteomes" id="UP000651452">
    <property type="component" value="Unassembled WGS sequence"/>
</dbReference>
<feature type="compositionally biased region" description="Polar residues" evidence="2">
    <location>
        <begin position="13"/>
        <end position="22"/>
    </location>
</feature>
<evidence type="ECO:0000259" key="4">
    <source>
        <dbReference type="PROSITE" id="PS51767"/>
    </source>
</evidence>
<feature type="compositionally biased region" description="Polar residues" evidence="2">
    <location>
        <begin position="464"/>
        <end position="479"/>
    </location>
</feature>
<keyword evidence="3" id="KW-1133">Transmembrane helix</keyword>
<organism evidence="5 6">
    <name type="scientific">Ascochyta lentis</name>
    <dbReference type="NCBI Taxonomy" id="205686"/>
    <lineage>
        <taxon>Eukaryota</taxon>
        <taxon>Fungi</taxon>
        <taxon>Dikarya</taxon>
        <taxon>Ascomycota</taxon>
        <taxon>Pezizomycotina</taxon>
        <taxon>Dothideomycetes</taxon>
        <taxon>Pleosporomycetidae</taxon>
        <taxon>Pleosporales</taxon>
        <taxon>Pleosporineae</taxon>
        <taxon>Didymellaceae</taxon>
        <taxon>Ascochyta</taxon>
    </lineage>
</organism>
<accession>A0A8H7J7I7</accession>
<feature type="transmembrane region" description="Helical" evidence="3">
    <location>
        <begin position="423"/>
        <end position="447"/>
    </location>
</feature>
<dbReference type="PANTHER" id="PTHR47966">
    <property type="entry name" value="BETA-SITE APP-CLEAVING ENZYME, ISOFORM A-RELATED"/>
    <property type="match status" value="1"/>
</dbReference>
<dbReference type="OrthoDB" id="4074350at2759"/>
<keyword evidence="3" id="KW-0472">Membrane</keyword>
<evidence type="ECO:0000256" key="2">
    <source>
        <dbReference type="SAM" id="MobiDB-lite"/>
    </source>
</evidence>
<dbReference type="Gene3D" id="2.40.70.10">
    <property type="entry name" value="Acid Proteases"/>
    <property type="match status" value="2"/>
</dbReference>
<dbReference type="GO" id="GO:0000324">
    <property type="term" value="C:fungal-type vacuole"/>
    <property type="evidence" value="ECO:0007669"/>
    <property type="project" value="TreeGrafter"/>
</dbReference>
<feature type="region of interest" description="Disordered" evidence="2">
    <location>
        <begin position="1"/>
        <end position="22"/>
    </location>
</feature>
<dbReference type="PANTHER" id="PTHR47966:SF51">
    <property type="entry name" value="BETA-SITE APP-CLEAVING ENZYME, ISOFORM A-RELATED"/>
    <property type="match status" value="1"/>
</dbReference>
<protein>
    <recommendedName>
        <fullName evidence="4">Peptidase A1 domain-containing protein</fullName>
    </recommendedName>
</protein>
<evidence type="ECO:0000256" key="3">
    <source>
        <dbReference type="SAM" id="Phobius"/>
    </source>
</evidence>
<gene>
    <name evidence="5" type="ORF">EKO04_003593</name>
</gene>
<dbReference type="AlphaFoldDB" id="A0A8H7J7I7"/>
<evidence type="ECO:0000256" key="1">
    <source>
        <dbReference type="ARBA" id="ARBA00007447"/>
    </source>
</evidence>
<reference evidence="5" key="1">
    <citation type="submission" date="2018-12" db="EMBL/GenBank/DDBJ databases">
        <authorList>
            <person name="Syme R.A."/>
            <person name="Farfan-Caceres L."/>
            <person name="Lichtenzveig J."/>
        </authorList>
    </citation>
    <scope>NUCLEOTIDE SEQUENCE</scope>
    <source>
        <strain evidence="5">Al4</strain>
    </source>
</reference>
<reference evidence="5" key="2">
    <citation type="submission" date="2020-09" db="EMBL/GenBank/DDBJ databases">
        <title>Reference genome assembly for Australian Ascochyta lentis isolate Al4.</title>
        <authorList>
            <person name="Lee R.C."/>
            <person name="Farfan-Caceres L.M."/>
            <person name="Debler J.W."/>
            <person name="Williams A.H."/>
            <person name="Henares B.M."/>
        </authorList>
    </citation>
    <scope>NUCLEOTIDE SEQUENCE</scope>
    <source>
        <strain evidence="5">Al4</strain>
    </source>
</reference>
<feature type="domain" description="Peptidase A1" evidence="4">
    <location>
        <begin position="26"/>
        <end position="387"/>
    </location>
</feature>
<dbReference type="SUPFAM" id="SSF50630">
    <property type="entry name" value="Acid proteases"/>
    <property type="match status" value="1"/>
</dbReference>
<dbReference type="GO" id="GO:0004190">
    <property type="term" value="F:aspartic-type endopeptidase activity"/>
    <property type="evidence" value="ECO:0007669"/>
    <property type="project" value="InterPro"/>
</dbReference>
<proteinExistence type="inferred from homology"/>
<dbReference type="PROSITE" id="PS51767">
    <property type="entry name" value="PEPTIDASE_A1"/>
    <property type="match status" value="1"/>
</dbReference>
<comment type="caution">
    <text evidence="5">The sequence shown here is derived from an EMBL/GenBank/DDBJ whole genome shotgun (WGS) entry which is preliminary data.</text>
</comment>
<feature type="region of interest" description="Disordered" evidence="2">
    <location>
        <begin position="583"/>
        <end position="603"/>
    </location>
</feature>
<dbReference type="GO" id="GO:0006508">
    <property type="term" value="P:proteolysis"/>
    <property type="evidence" value="ECO:0007669"/>
    <property type="project" value="InterPro"/>
</dbReference>
<dbReference type="InterPro" id="IPR033121">
    <property type="entry name" value="PEPTIDASE_A1"/>
</dbReference>
<evidence type="ECO:0000313" key="6">
    <source>
        <dbReference type="Proteomes" id="UP000651452"/>
    </source>
</evidence>
<name>A0A8H7J7I7_9PLEO</name>
<keyword evidence="6" id="KW-1185">Reference proteome</keyword>
<dbReference type="PRINTS" id="PR00792">
    <property type="entry name" value="PEPSIN"/>
</dbReference>
<keyword evidence="3" id="KW-0812">Transmembrane</keyword>
<dbReference type="InterPro" id="IPR021109">
    <property type="entry name" value="Peptidase_aspartic_dom_sf"/>
</dbReference>